<dbReference type="InterPro" id="IPR005122">
    <property type="entry name" value="Uracil-DNA_glycosylase-like"/>
</dbReference>
<dbReference type="InterPro" id="IPR018085">
    <property type="entry name" value="Ura-DNA_Glyclase_AS"/>
</dbReference>
<feature type="domain" description="Uracil-DNA glycosylase-like" evidence="6">
    <location>
        <begin position="48"/>
        <end position="203"/>
    </location>
</feature>
<dbReference type="PROSITE" id="PS00130">
    <property type="entry name" value="U_DNA_GLYCOSYLASE"/>
    <property type="match status" value="1"/>
</dbReference>
<evidence type="ECO:0000313" key="7">
    <source>
        <dbReference type="EMBL" id="WEY17571.1"/>
    </source>
</evidence>
<proteinExistence type="inferred from homology"/>
<dbReference type="EMBL" id="OQ198718">
    <property type="protein sequence ID" value="WEY17571.1"/>
    <property type="molecule type" value="Genomic_DNA"/>
</dbReference>
<accession>A0AAF0IMY1</accession>
<reference evidence="7" key="1">
    <citation type="journal article" date="2023" name="bioRxiv">
        <title>Novel crAssphage isolates exhibit conserved gene order and purifying selection of the host specificity protein.</title>
        <authorList>
            <person name="Papudeshi B."/>
            <person name="Vega A.A."/>
            <person name="Souza C."/>
            <person name="Giles S.K."/>
            <person name="Mallawaarachchi V."/>
            <person name="Roach M.J."/>
            <person name="An M."/>
            <person name="Jacobson N."/>
            <person name="McNair K."/>
            <person name="Mora M.F."/>
            <person name="Pastrana K."/>
            <person name="Leigh C."/>
            <person name="Cram C."/>
            <person name="Plewa W.S."/>
            <person name="Grigson S.R."/>
            <person name="Bouras G."/>
            <person name="Decewicz P."/>
            <person name="Luque A."/>
            <person name="Droit L."/>
            <person name="Handley S.A."/>
            <person name="Segall A.M."/>
            <person name="Dinsdale E.A."/>
            <person name="Edwards R.A."/>
        </authorList>
    </citation>
    <scope>NUCLEOTIDE SEQUENCE</scope>
    <source>
        <strain evidence="7">Bc03</strain>
    </source>
</reference>
<name>A0AAF0IMY1_9CAUD</name>
<protein>
    <submittedName>
        <fullName evidence="7">Uracil-DNA glycosylase</fullName>
    </submittedName>
</protein>
<dbReference type="GO" id="GO:0097510">
    <property type="term" value="P:base-excision repair, AP site formation via deaminated base removal"/>
    <property type="evidence" value="ECO:0007669"/>
    <property type="project" value="TreeGrafter"/>
</dbReference>
<evidence type="ECO:0000256" key="3">
    <source>
        <dbReference type="ARBA" id="ARBA00022801"/>
    </source>
</evidence>
<dbReference type="InterPro" id="IPR002043">
    <property type="entry name" value="UDG_fam1"/>
</dbReference>
<dbReference type="PANTHER" id="PTHR11264">
    <property type="entry name" value="URACIL-DNA GLYCOSYLASE"/>
    <property type="match status" value="1"/>
</dbReference>
<keyword evidence="4" id="KW-0234">DNA repair</keyword>
<comment type="similarity">
    <text evidence="1">Belongs to the uracil-DNA glycosylase (UDG) superfamily. UNG family.</text>
</comment>
<evidence type="ECO:0000259" key="6">
    <source>
        <dbReference type="Pfam" id="PF03167"/>
    </source>
</evidence>
<keyword evidence="2" id="KW-0227">DNA damage</keyword>
<dbReference type="SUPFAM" id="SSF52141">
    <property type="entry name" value="Uracil-DNA glycosylase-like"/>
    <property type="match status" value="1"/>
</dbReference>
<feature type="active site" description="Proton acceptor" evidence="5">
    <location>
        <position position="60"/>
    </location>
</feature>
<dbReference type="InterPro" id="IPR036895">
    <property type="entry name" value="Uracil-DNA_glycosylase-like_sf"/>
</dbReference>
<evidence type="ECO:0000256" key="2">
    <source>
        <dbReference type="ARBA" id="ARBA00022763"/>
    </source>
</evidence>
<evidence type="ECO:0000256" key="1">
    <source>
        <dbReference type="ARBA" id="ARBA00008184"/>
    </source>
</evidence>
<evidence type="ECO:0000256" key="4">
    <source>
        <dbReference type="ARBA" id="ARBA00023204"/>
    </source>
</evidence>
<keyword evidence="8" id="KW-1185">Reference proteome</keyword>
<dbReference type="Gene3D" id="3.40.470.10">
    <property type="entry name" value="Uracil-DNA glycosylase-like domain"/>
    <property type="match status" value="1"/>
</dbReference>
<sequence length="223" mass="25523">MTLGEYFGDWIRVIDVNELDKVTKTIGNIRKPICPNIPDVFKAFTLCSYNNLKVVMIGQDPYPQKDVATGVLFGNKKEVSEEDLSPSLKIVKEAAIDFEIPHNSIIFDQTLESWANQGILMINSALTVEMNKVGSHTMLWRPFMTKLLKNLSEWNTGIIYVLFGEQARTFVPYINSKSNIILEEKHPAYYARIGSRMPSTVFKTISKLTKDKYGEPIVWFQEY</sequence>
<keyword evidence="3" id="KW-0378">Hydrolase</keyword>
<dbReference type="Pfam" id="PF03167">
    <property type="entry name" value="UDG"/>
    <property type="match status" value="1"/>
</dbReference>
<organism evidence="7 8">
    <name type="scientific">Kolpuevirus sp. 'frurule'</name>
    <dbReference type="NCBI Taxonomy" id="3028514"/>
    <lineage>
        <taxon>Viruses</taxon>
        <taxon>Duplodnaviria</taxon>
        <taxon>Heunggongvirae</taxon>
        <taxon>Uroviricota</taxon>
        <taxon>Caudoviricetes</taxon>
        <taxon>Crassvirales</taxon>
        <taxon>Steigviridae</taxon>
        <taxon>Asinivirinae</taxon>
        <taxon>Kolpuevirus</taxon>
    </lineage>
</organism>
<evidence type="ECO:0000256" key="5">
    <source>
        <dbReference type="PROSITE-ProRule" id="PRU10072"/>
    </source>
</evidence>
<evidence type="ECO:0000313" key="8">
    <source>
        <dbReference type="Proteomes" id="UP001225300"/>
    </source>
</evidence>
<dbReference type="PANTHER" id="PTHR11264:SF8">
    <property type="entry name" value="URACIL-DNA GLYCOSYLASE-LIKE DOMAIN-CONTAINING PROTEIN"/>
    <property type="match status" value="1"/>
</dbReference>
<dbReference type="GO" id="GO:0004844">
    <property type="term" value="F:uracil DNA N-glycosylase activity"/>
    <property type="evidence" value="ECO:0007669"/>
    <property type="project" value="InterPro"/>
</dbReference>
<dbReference type="Proteomes" id="UP001225300">
    <property type="component" value="Segment"/>
</dbReference>
<dbReference type="CDD" id="cd10027">
    <property type="entry name" value="UDG-F1-like"/>
    <property type="match status" value="1"/>
</dbReference>